<reference evidence="1" key="2">
    <citation type="submission" date="2017-05" db="EMBL/GenBank/DDBJ databases">
        <authorList>
            <person name="Oliveira G."/>
            <person name="Souza T."/>
            <person name="Jamal S."/>
            <person name="Jaiswal A."/>
            <person name="Lima A."/>
            <person name="Gomide A."/>
            <person name="FIgueiredo H."/>
            <person name="Vasco V."/>
        </authorList>
    </citation>
    <scope>NUCLEOTIDE SEQUENCE</scope>
    <source>
        <strain evidence="1">PO100/5</strain>
    </source>
</reference>
<dbReference type="AlphaFoldDB" id="A0A7U5HLQ6"/>
<organism evidence="1">
    <name type="scientific">Corynebacterium silvaticum</name>
    <dbReference type="NCBI Taxonomy" id="2320431"/>
    <lineage>
        <taxon>Bacteria</taxon>
        <taxon>Bacillati</taxon>
        <taxon>Actinomycetota</taxon>
        <taxon>Actinomycetes</taxon>
        <taxon>Mycobacteriales</taxon>
        <taxon>Corynebacteriaceae</taxon>
        <taxon>Corynebacterium</taxon>
    </lineage>
</organism>
<accession>A0A7U5HLQ6</accession>
<reference evidence="1" key="1">
    <citation type="journal article" date="2014" name="BMC Vet. Res.">
        <title>First report of Corynebacterium pseudotuberculosis from caseous lymphadenitis lesions in Black Alentejano pig (Sus scrofa domesticus).</title>
        <authorList>
            <person name="Oliveira M."/>
            <person name="Barroco C."/>
            <person name="Mottola C."/>
            <person name="Santos R."/>
            <person name="Lemsaddek A."/>
            <person name="Tavares L."/>
            <person name="Semedo-Lemsaddek T."/>
        </authorList>
    </citation>
    <scope>NUCLEOTIDE SEQUENCE [LARGE SCALE GENOMIC DNA]</scope>
    <source>
        <strain evidence="1">PO100/5</strain>
    </source>
</reference>
<proteinExistence type="predicted"/>
<reference evidence="1" key="3">
    <citation type="journal article" date="2020" name="Antonie Van Leeuwenhoek">
        <title>Phylogenomic characterisation of a novel corynebacterial species pathogenic to animals.</title>
        <authorList>
            <person name="Moller J."/>
            <person name="Musella L."/>
            <person name="Melnikov V."/>
            <person name="Geissdorfer W."/>
            <person name="Burkovski A."/>
            <person name="Sangal V."/>
        </authorList>
    </citation>
    <scope>NUCLEOTIDE SEQUENCE</scope>
    <source>
        <strain evidence="1">PO100/5</strain>
    </source>
</reference>
<gene>
    <name evidence="1" type="ORF">CBE74_05870</name>
</gene>
<sequence>MAHRIEPVGAAKTTAAGVAKAPSAQKQAAEQTAIALPKGDALEALKLFVPGRTLTTLMVFAGIINR</sequence>
<evidence type="ECO:0000313" key="1">
    <source>
        <dbReference type="EMBL" id="ARU46093.1"/>
    </source>
</evidence>
<reference evidence="1" key="5">
    <citation type="journal article" date="2020" name="PLoS ONE">
        <title>Taxonomic classification of strain PO100/5 shows a broader geographic distribution and genetic markers of the recently described Corynebacterium silvaticum.</title>
        <authorList>
            <person name="Viana M.V.C."/>
            <person name="Profeta R."/>
            <person name="da Silva A.L."/>
            <person name="Hurtado R."/>
            <person name="Cerqueira J.C."/>
            <person name="Ribeiro B.F.S."/>
            <person name="Almeida M.O."/>
            <person name="Morais-Rodrigues F."/>
            <person name="Soares S.C."/>
            <person name="Oliveira M."/>
            <person name="Tavares L."/>
            <person name="Figueiredo H."/>
            <person name="Wattam A.R."/>
            <person name="Barh D."/>
            <person name="Ghosh P."/>
            <person name="Silva A."/>
            <person name="Azevedo V."/>
        </authorList>
    </citation>
    <scope>NUCLEOTIDE SEQUENCE</scope>
    <source>
        <strain evidence="1">PO100/5</strain>
    </source>
</reference>
<dbReference type="KEGG" id="csil:CBE74_05870"/>
<name>A0A7U5HLQ6_9CORY</name>
<protein>
    <submittedName>
        <fullName evidence="1">Uncharacterized protein</fullName>
    </submittedName>
</protein>
<reference evidence="1" key="4">
    <citation type="journal article" date="2020" name="Int. J. Syst. Evol. Microbiol.">
        <title>Corynebacterium silvaticum sp. nov., a unique group of NTTB corynebacteria in wild boar and roe deer.</title>
        <authorList>
            <person name="Dangel A."/>
            <person name="Berger A."/>
            <person name="Rau J."/>
            <person name="Eisenberg T."/>
            <person name="Kampfer P."/>
            <person name="Margos G."/>
            <person name="Contzen M."/>
            <person name="Busse H.J."/>
            <person name="Konrad R."/>
            <person name="Peters M."/>
            <person name="Sting R."/>
            <person name="Sing A."/>
        </authorList>
    </citation>
    <scope>NUCLEOTIDE SEQUENCE</scope>
    <source>
        <strain evidence="1">PO100/5</strain>
    </source>
</reference>
<dbReference type="EMBL" id="CP021417">
    <property type="protein sequence ID" value="ARU46093.1"/>
    <property type="molecule type" value="Genomic_DNA"/>
</dbReference>